<protein>
    <submittedName>
        <fullName evidence="1">Uncharacterized protein</fullName>
    </submittedName>
</protein>
<accession>A0ACB8QUR0</accession>
<reference evidence="1" key="2">
    <citation type="journal article" date="2022" name="New Phytol.">
        <title>Evolutionary transition to the ectomycorrhizal habit in the genomes of a hyperdiverse lineage of mushroom-forming fungi.</title>
        <authorList>
            <person name="Looney B."/>
            <person name="Miyauchi S."/>
            <person name="Morin E."/>
            <person name="Drula E."/>
            <person name="Courty P.E."/>
            <person name="Kohler A."/>
            <person name="Kuo A."/>
            <person name="LaButti K."/>
            <person name="Pangilinan J."/>
            <person name="Lipzen A."/>
            <person name="Riley R."/>
            <person name="Andreopoulos W."/>
            <person name="He G."/>
            <person name="Johnson J."/>
            <person name="Nolan M."/>
            <person name="Tritt A."/>
            <person name="Barry K.W."/>
            <person name="Grigoriev I.V."/>
            <person name="Nagy L.G."/>
            <person name="Hibbett D."/>
            <person name="Henrissat B."/>
            <person name="Matheny P.B."/>
            <person name="Labbe J."/>
            <person name="Martin F.M."/>
        </authorList>
    </citation>
    <scope>NUCLEOTIDE SEQUENCE</scope>
    <source>
        <strain evidence="1">EC-137</strain>
    </source>
</reference>
<evidence type="ECO:0000313" key="1">
    <source>
        <dbReference type="EMBL" id="KAI0035397.1"/>
    </source>
</evidence>
<comment type="caution">
    <text evidence="1">The sequence shown here is derived from an EMBL/GenBank/DDBJ whole genome shotgun (WGS) entry which is preliminary data.</text>
</comment>
<feature type="non-terminal residue" evidence="1">
    <location>
        <position position="126"/>
    </location>
</feature>
<organism evidence="1 2">
    <name type="scientific">Vararia minispora EC-137</name>
    <dbReference type="NCBI Taxonomy" id="1314806"/>
    <lineage>
        <taxon>Eukaryota</taxon>
        <taxon>Fungi</taxon>
        <taxon>Dikarya</taxon>
        <taxon>Basidiomycota</taxon>
        <taxon>Agaricomycotina</taxon>
        <taxon>Agaricomycetes</taxon>
        <taxon>Russulales</taxon>
        <taxon>Lachnocladiaceae</taxon>
        <taxon>Vararia</taxon>
    </lineage>
</organism>
<dbReference type="Proteomes" id="UP000814128">
    <property type="component" value="Unassembled WGS sequence"/>
</dbReference>
<evidence type="ECO:0000313" key="2">
    <source>
        <dbReference type="Proteomes" id="UP000814128"/>
    </source>
</evidence>
<keyword evidence="2" id="KW-1185">Reference proteome</keyword>
<gene>
    <name evidence="1" type="ORF">K488DRAFT_27366</name>
</gene>
<feature type="non-terminal residue" evidence="1">
    <location>
        <position position="1"/>
    </location>
</feature>
<name>A0ACB8QUR0_9AGAM</name>
<sequence>WNLYLTNADEHDKVRMDSWKGDTSGILIFTGLFAATVAAFVIDSYKNLLPNTSNDTNALLSQLVYVNSQMAGIGINQAQPSSTDPTIPASFEPSQLDIAVNALWFLSLFIALACALSATLVQQWTR</sequence>
<dbReference type="EMBL" id="MU273485">
    <property type="protein sequence ID" value="KAI0035397.1"/>
    <property type="molecule type" value="Genomic_DNA"/>
</dbReference>
<reference evidence="1" key="1">
    <citation type="submission" date="2021-02" db="EMBL/GenBank/DDBJ databases">
        <authorList>
            <consortium name="DOE Joint Genome Institute"/>
            <person name="Ahrendt S."/>
            <person name="Looney B.P."/>
            <person name="Miyauchi S."/>
            <person name="Morin E."/>
            <person name="Drula E."/>
            <person name="Courty P.E."/>
            <person name="Chicoki N."/>
            <person name="Fauchery L."/>
            <person name="Kohler A."/>
            <person name="Kuo A."/>
            <person name="Labutti K."/>
            <person name="Pangilinan J."/>
            <person name="Lipzen A."/>
            <person name="Riley R."/>
            <person name="Andreopoulos W."/>
            <person name="He G."/>
            <person name="Johnson J."/>
            <person name="Barry K.W."/>
            <person name="Grigoriev I.V."/>
            <person name="Nagy L."/>
            <person name="Hibbett D."/>
            <person name="Henrissat B."/>
            <person name="Matheny P.B."/>
            <person name="Labbe J."/>
            <person name="Martin F."/>
        </authorList>
    </citation>
    <scope>NUCLEOTIDE SEQUENCE</scope>
    <source>
        <strain evidence="1">EC-137</strain>
    </source>
</reference>
<proteinExistence type="predicted"/>